<keyword evidence="1" id="KW-0175">Coiled coil</keyword>
<feature type="coiled-coil region" evidence="1">
    <location>
        <begin position="4"/>
        <end position="97"/>
    </location>
</feature>
<gene>
    <name evidence="2" type="ORF">C0175_06260</name>
</gene>
<accession>A0A2J6X3Z8</accession>
<protein>
    <submittedName>
        <fullName evidence="2">Uncharacterized protein</fullName>
    </submittedName>
</protein>
<evidence type="ECO:0000313" key="2">
    <source>
        <dbReference type="EMBL" id="PMP81035.1"/>
    </source>
</evidence>
<dbReference type="Proteomes" id="UP000236910">
    <property type="component" value="Unassembled WGS sequence"/>
</dbReference>
<proteinExistence type="predicted"/>
<comment type="caution">
    <text evidence="2">The sequence shown here is derived from an EMBL/GenBank/DDBJ whole genome shotgun (WGS) entry which is preliminary data.</text>
</comment>
<name>A0A2J6X3Z8_9BACT</name>
<organism evidence="2 3">
    <name type="scientific">Caldisericum exile</name>
    <dbReference type="NCBI Taxonomy" id="693075"/>
    <lineage>
        <taxon>Bacteria</taxon>
        <taxon>Pseudomonadati</taxon>
        <taxon>Caldisericota/Cryosericota group</taxon>
        <taxon>Caldisericota</taxon>
        <taxon>Caldisericia</taxon>
        <taxon>Caldisericales</taxon>
        <taxon>Caldisericaceae</taxon>
        <taxon>Caldisericum</taxon>
    </lineage>
</organism>
<dbReference type="EMBL" id="PNIX01000354">
    <property type="protein sequence ID" value="PMP81035.1"/>
    <property type="molecule type" value="Genomic_DNA"/>
</dbReference>
<evidence type="ECO:0000256" key="1">
    <source>
        <dbReference type="SAM" id="Coils"/>
    </source>
</evidence>
<sequence>MNKIDELIEKYARAHDEIVQLHKDNLAYKQQIEKLESETNDILKYVKQIHEIEDKLKSCELEKKMKEQDALNMQVKLEAKENEMTNMKLMIEALQKEKALNEKALNSELKTKNEILNKVYDVIETTYQVNDKETCQEQGYFLFEQIQKIKQIIDRWAVRS</sequence>
<dbReference type="AlphaFoldDB" id="A0A2J6X3Z8"/>
<reference evidence="2 3" key="1">
    <citation type="submission" date="2018-01" db="EMBL/GenBank/DDBJ databases">
        <title>Metagenomic assembled genomes from two thermal pools in the Uzon Caldera, Kamchatka, Russia.</title>
        <authorList>
            <person name="Wilkins L."/>
            <person name="Ettinger C."/>
        </authorList>
    </citation>
    <scope>NUCLEOTIDE SEQUENCE [LARGE SCALE GENOMIC DNA]</scope>
    <source>
        <strain evidence="2">ARK-10</strain>
    </source>
</reference>
<evidence type="ECO:0000313" key="3">
    <source>
        <dbReference type="Proteomes" id="UP000236910"/>
    </source>
</evidence>